<dbReference type="RefSeq" id="WP_062152812.1">
    <property type="nucleotide sequence ID" value="NZ_CP012373.2"/>
</dbReference>
<dbReference type="Gene3D" id="3.30.70.100">
    <property type="match status" value="1"/>
</dbReference>
<protein>
    <recommendedName>
        <fullName evidence="1">HMA domain-containing protein</fullName>
    </recommendedName>
</protein>
<name>A0A2N9YH61_9GAMM</name>
<feature type="domain" description="HMA" evidence="1">
    <location>
        <begin position="1"/>
        <end position="65"/>
    </location>
</feature>
<dbReference type="OrthoDB" id="9814359at2"/>
<dbReference type="Pfam" id="PF00403">
    <property type="entry name" value="HMA"/>
    <property type="match status" value="1"/>
</dbReference>
<dbReference type="KEGG" id="blep:AL038_11050"/>
<reference evidence="3" key="1">
    <citation type="submission" date="2016-12" db="EMBL/GenBank/DDBJ databases">
        <title>Complete Genome Sequence of Beggiatoa leptomitiformis D-401.</title>
        <authorList>
            <person name="Fomenkov A."/>
            <person name="Vincze T."/>
            <person name="Grabovich M."/>
            <person name="Anton B.P."/>
            <person name="Dubinina G."/>
            <person name="Orlova M."/>
            <person name="Belousova E."/>
            <person name="Roberts R.J."/>
        </authorList>
    </citation>
    <scope>NUCLEOTIDE SEQUENCE [LARGE SCALE GENOMIC DNA]</scope>
    <source>
        <strain evidence="3">D-401</strain>
    </source>
</reference>
<evidence type="ECO:0000259" key="1">
    <source>
        <dbReference type="PROSITE" id="PS50846"/>
    </source>
</evidence>
<dbReference type="STRING" id="288004.AL038_11050"/>
<sequence length="85" mass="8928">MEQIISASNIKCSGCAKTIQEGLAPLTGVQTVTVDVAEGTVTVTGDTLQRTALTQKLAELGYPEKNASSGLINIMQKAKELFSSK</sequence>
<keyword evidence="3" id="KW-1185">Reference proteome</keyword>
<dbReference type="InterPro" id="IPR036163">
    <property type="entry name" value="HMA_dom_sf"/>
</dbReference>
<organism evidence="2 3">
    <name type="scientific">Beggiatoa leptomitoformis</name>
    <dbReference type="NCBI Taxonomy" id="288004"/>
    <lineage>
        <taxon>Bacteria</taxon>
        <taxon>Pseudomonadati</taxon>
        <taxon>Pseudomonadota</taxon>
        <taxon>Gammaproteobacteria</taxon>
        <taxon>Thiotrichales</taxon>
        <taxon>Thiotrichaceae</taxon>
        <taxon>Beggiatoa</taxon>
    </lineage>
</organism>
<dbReference type="EMBL" id="CP018889">
    <property type="protein sequence ID" value="AUI69556.1"/>
    <property type="molecule type" value="Genomic_DNA"/>
</dbReference>
<dbReference type="AlphaFoldDB" id="A0A2N9YH61"/>
<dbReference type="CDD" id="cd00371">
    <property type="entry name" value="HMA"/>
    <property type="match status" value="1"/>
</dbReference>
<proteinExistence type="predicted"/>
<dbReference type="InterPro" id="IPR006121">
    <property type="entry name" value="HMA_dom"/>
</dbReference>
<accession>A0A2N9YH61</accession>
<gene>
    <name evidence="2" type="ORF">BLE401_13210</name>
</gene>
<dbReference type="Proteomes" id="UP000234271">
    <property type="component" value="Chromosome"/>
</dbReference>
<evidence type="ECO:0000313" key="2">
    <source>
        <dbReference type="EMBL" id="AUI69556.1"/>
    </source>
</evidence>
<dbReference type="PROSITE" id="PS50846">
    <property type="entry name" value="HMA_2"/>
    <property type="match status" value="1"/>
</dbReference>
<evidence type="ECO:0000313" key="3">
    <source>
        <dbReference type="Proteomes" id="UP000234271"/>
    </source>
</evidence>
<dbReference type="GO" id="GO:0046872">
    <property type="term" value="F:metal ion binding"/>
    <property type="evidence" value="ECO:0007669"/>
    <property type="project" value="InterPro"/>
</dbReference>
<dbReference type="SUPFAM" id="SSF55008">
    <property type="entry name" value="HMA, heavy metal-associated domain"/>
    <property type="match status" value="1"/>
</dbReference>